<feature type="non-terminal residue" evidence="1">
    <location>
        <position position="1"/>
    </location>
</feature>
<accession>A0A0F9FPH7</accession>
<sequence length="49" mass="5968">TQPDEKSQDYYTSVSLSRISIYRIYSRVERAEYQSDILVFFDEKYVYTN</sequence>
<name>A0A0F9FPH7_9ZZZZ</name>
<organism evidence="1">
    <name type="scientific">marine sediment metagenome</name>
    <dbReference type="NCBI Taxonomy" id="412755"/>
    <lineage>
        <taxon>unclassified sequences</taxon>
        <taxon>metagenomes</taxon>
        <taxon>ecological metagenomes</taxon>
    </lineage>
</organism>
<comment type="caution">
    <text evidence="1">The sequence shown here is derived from an EMBL/GenBank/DDBJ whole genome shotgun (WGS) entry which is preliminary data.</text>
</comment>
<proteinExistence type="predicted"/>
<dbReference type="EMBL" id="LAZR01022882">
    <property type="protein sequence ID" value="KKL80341.1"/>
    <property type="molecule type" value="Genomic_DNA"/>
</dbReference>
<protein>
    <submittedName>
        <fullName evidence="1">Uncharacterized protein</fullName>
    </submittedName>
</protein>
<evidence type="ECO:0000313" key="1">
    <source>
        <dbReference type="EMBL" id="KKL80341.1"/>
    </source>
</evidence>
<dbReference type="AlphaFoldDB" id="A0A0F9FPH7"/>
<gene>
    <name evidence="1" type="ORF">LCGC14_2005720</name>
</gene>
<reference evidence="1" key="1">
    <citation type="journal article" date="2015" name="Nature">
        <title>Complex archaea that bridge the gap between prokaryotes and eukaryotes.</title>
        <authorList>
            <person name="Spang A."/>
            <person name="Saw J.H."/>
            <person name="Jorgensen S.L."/>
            <person name="Zaremba-Niedzwiedzka K."/>
            <person name="Martijn J."/>
            <person name="Lind A.E."/>
            <person name="van Eijk R."/>
            <person name="Schleper C."/>
            <person name="Guy L."/>
            <person name="Ettema T.J."/>
        </authorList>
    </citation>
    <scope>NUCLEOTIDE SEQUENCE</scope>
</reference>